<keyword evidence="2" id="KW-1133">Transmembrane helix</keyword>
<feature type="transmembrane region" description="Helical" evidence="2">
    <location>
        <begin position="6"/>
        <end position="22"/>
    </location>
</feature>
<name>A0A0A2M9R7_9FLAO</name>
<gene>
    <name evidence="3" type="ORF">Q765_00250</name>
</gene>
<comment type="caution">
    <text evidence="3">The sequence shown here is derived from an EMBL/GenBank/DDBJ whole genome shotgun (WGS) entry which is preliminary data.</text>
</comment>
<evidence type="ECO:0000313" key="3">
    <source>
        <dbReference type="EMBL" id="KGO88386.1"/>
    </source>
</evidence>
<dbReference type="STRING" id="1121895.GCA_000378485_00260"/>
<proteinExistence type="predicted"/>
<evidence type="ECO:0000256" key="1">
    <source>
        <dbReference type="SAM" id="Coils"/>
    </source>
</evidence>
<accession>A0A0A2M9R7</accession>
<dbReference type="Proteomes" id="UP000030152">
    <property type="component" value="Unassembled WGS sequence"/>
</dbReference>
<dbReference type="RefSeq" id="WP_020211385.1">
    <property type="nucleotide sequence ID" value="NZ_JRLX01000001.1"/>
</dbReference>
<keyword evidence="4" id="KW-1185">Reference proteome</keyword>
<protein>
    <submittedName>
        <fullName evidence="3">Uncharacterized protein</fullName>
    </submittedName>
</protein>
<organism evidence="3 4">
    <name type="scientific">Flavobacterium rivuli WB 3.3-2 = DSM 21788</name>
    <dbReference type="NCBI Taxonomy" id="1121895"/>
    <lineage>
        <taxon>Bacteria</taxon>
        <taxon>Pseudomonadati</taxon>
        <taxon>Bacteroidota</taxon>
        <taxon>Flavobacteriia</taxon>
        <taxon>Flavobacteriales</taxon>
        <taxon>Flavobacteriaceae</taxon>
        <taxon>Flavobacterium</taxon>
    </lineage>
</organism>
<keyword evidence="2" id="KW-0812">Transmembrane</keyword>
<dbReference type="AlphaFoldDB" id="A0A0A2M9R7"/>
<sequence>MNEALMSLITAVVTAAVTWFLSRRKTNAEAKLAELDAAKTAATFYQNLLDDASRRLDTAISTIDKQDIKIKLLIEEIERLTDELKRYKQLK</sequence>
<dbReference type="eggNOG" id="ENOG502ZYB6">
    <property type="taxonomic scope" value="Bacteria"/>
</dbReference>
<dbReference type="EMBL" id="JRLX01000001">
    <property type="protein sequence ID" value="KGO88386.1"/>
    <property type="molecule type" value="Genomic_DNA"/>
</dbReference>
<evidence type="ECO:0000313" key="4">
    <source>
        <dbReference type="Proteomes" id="UP000030152"/>
    </source>
</evidence>
<keyword evidence="2" id="KW-0472">Membrane</keyword>
<keyword evidence="1" id="KW-0175">Coiled coil</keyword>
<feature type="coiled-coil region" evidence="1">
    <location>
        <begin position="63"/>
        <end position="90"/>
    </location>
</feature>
<reference evidence="3 4" key="1">
    <citation type="submission" date="2013-09" db="EMBL/GenBank/DDBJ databases">
        <authorList>
            <person name="Zeng Z."/>
            <person name="Chen C."/>
        </authorList>
    </citation>
    <scope>NUCLEOTIDE SEQUENCE [LARGE SCALE GENOMIC DNA]</scope>
    <source>
        <strain evidence="3 4">WB 3.3-2</strain>
    </source>
</reference>
<evidence type="ECO:0000256" key="2">
    <source>
        <dbReference type="SAM" id="Phobius"/>
    </source>
</evidence>